<name>A0ABW1KEA7_9ACTN</name>
<dbReference type="Proteomes" id="UP001596203">
    <property type="component" value="Unassembled WGS sequence"/>
</dbReference>
<dbReference type="Pfam" id="PF12802">
    <property type="entry name" value="MarR_2"/>
    <property type="match status" value="1"/>
</dbReference>
<dbReference type="EMBL" id="JBHSPR010000029">
    <property type="protein sequence ID" value="MFC6020117.1"/>
    <property type="molecule type" value="Genomic_DNA"/>
</dbReference>
<sequence>MIVVMTRWLDPDEQRTWRAFLTASRALMATLDRELQRDAGMPHAYYEILVRLSEAPGRQLRMSDLADATGGSRSRLSHAVARLAESGWVRREECPTDRRGQVAVLTEYGFEVLSAAAPGHVDGVRQHLFDPLSPAQIDQLRRISEALVAHLEPDRPTS</sequence>
<dbReference type="PROSITE" id="PS50995">
    <property type="entry name" value="HTH_MARR_2"/>
    <property type="match status" value="1"/>
</dbReference>
<evidence type="ECO:0000313" key="3">
    <source>
        <dbReference type="Proteomes" id="UP001596203"/>
    </source>
</evidence>
<dbReference type="PANTHER" id="PTHR33164">
    <property type="entry name" value="TRANSCRIPTIONAL REGULATOR, MARR FAMILY"/>
    <property type="match status" value="1"/>
</dbReference>
<evidence type="ECO:0000259" key="1">
    <source>
        <dbReference type="PROSITE" id="PS50995"/>
    </source>
</evidence>
<protein>
    <submittedName>
        <fullName evidence="2">MarR family winged helix-turn-helix transcriptional regulator</fullName>
    </submittedName>
</protein>
<accession>A0ABW1KEA7</accession>
<keyword evidence="3" id="KW-1185">Reference proteome</keyword>
<dbReference type="Gene3D" id="1.10.10.10">
    <property type="entry name" value="Winged helix-like DNA-binding domain superfamily/Winged helix DNA-binding domain"/>
    <property type="match status" value="1"/>
</dbReference>
<dbReference type="PRINTS" id="PR00598">
    <property type="entry name" value="HTHMARR"/>
</dbReference>
<dbReference type="InterPro" id="IPR036390">
    <property type="entry name" value="WH_DNA-bd_sf"/>
</dbReference>
<dbReference type="InterPro" id="IPR039422">
    <property type="entry name" value="MarR/SlyA-like"/>
</dbReference>
<comment type="caution">
    <text evidence="2">The sequence shown here is derived from an EMBL/GenBank/DDBJ whole genome shotgun (WGS) entry which is preliminary data.</text>
</comment>
<reference evidence="3" key="1">
    <citation type="journal article" date="2019" name="Int. J. Syst. Evol. Microbiol.">
        <title>The Global Catalogue of Microorganisms (GCM) 10K type strain sequencing project: providing services to taxonomists for standard genome sequencing and annotation.</title>
        <authorList>
            <consortium name="The Broad Institute Genomics Platform"/>
            <consortium name="The Broad Institute Genome Sequencing Center for Infectious Disease"/>
            <person name="Wu L."/>
            <person name="Ma J."/>
        </authorList>
    </citation>
    <scope>NUCLEOTIDE SEQUENCE [LARGE SCALE GENOMIC DNA]</scope>
    <source>
        <strain evidence="3">ZS-35-S2</strain>
    </source>
</reference>
<dbReference type="SMART" id="SM00347">
    <property type="entry name" value="HTH_MARR"/>
    <property type="match status" value="1"/>
</dbReference>
<proteinExistence type="predicted"/>
<gene>
    <name evidence="2" type="ORF">ACFP2T_28475</name>
</gene>
<dbReference type="RefSeq" id="WP_377426890.1">
    <property type="nucleotide sequence ID" value="NZ_JBHSPR010000029.1"/>
</dbReference>
<dbReference type="InterPro" id="IPR000835">
    <property type="entry name" value="HTH_MarR-typ"/>
</dbReference>
<dbReference type="SUPFAM" id="SSF46785">
    <property type="entry name" value="Winged helix' DNA-binding domain"/>
    <property type="match status" value="1"/>
</dbReference>
<feature type="domain" description="HTH marR-type" evidence="1">
    <location>
        <begin position="13"/>
        <end position="149"/>
    </location>
</feature>
<evidence type="ECO:0000313" key="2">
    <source>
        <dbReference type="EMBL" id="MFC6020117.1"/>
    </source>
</evidence>
<dbReference type="PANTHER" id="PTHR33164:SF99">
    <property type="entry name" value="MARR FAMILY REGULATORY PROTEIN"/>
    <property type="match status" value="1"/>
</dbReference>
<dbReference type="InterPro" id="IPR036388">
    <property type="entry name" value="WH-like_DNA-bd_sf"/>
</dbReference>
<organism evidence="2 3">
    <name type="scientific">Plantactinospora solaniradicis</name>
    <dbReference type="NCBI Taxonomy" id="1723736"/>
    <lineage>
        <taxon>Bacteria</taxon>
        <taxon>Bacillati</taxon>
        <taxon>Actinomycetota</taxon>
        <taxon>Actinomycetes</taxon>
        <taxon>Micromonosporales</taxon>
        <taxon>Micromonosporaceae</taxon>
        <taxon>Plantactinospora</taxon>
    </lineage>
</organism>